<comment type="catalytic activity">
    <reaction evidence="1">
        <text>ATP + protein L-histidine = ADP + protein N-phospho-L-histidine.</text>
        <dbReference type="EC" id="2.7.13.3"/>
    </reaction>
</comment>
<keyword evidence="6" id="KW-1185">Reference proteome</keyword>
<evidence type="ECO:0000313" key="6">
    <source>
        <dbReference type="Proteomes" id="UP000305674"/>
    </source>
</evidence>
<dbReference type="InterPro" id="IPR036097">
    <property type="entry name" value="HisK_dim/P_sf"/>
</dbReference>
<dbReference type="GO" id="GO:0000155">
    <property type="term" value="F:phosphorelay sensor kinase activity"/>
    <property type="evidence" value="ECO:0007669"/>
    <property type="project" value="InterPro"/>
</dbReference>
<evidence type="ECO:0000313" key="5">
    <source>
        <dbReference type="EMBL" id="TKB48439.1"/>
    </source>
</evidence>
<dbReference type="Pfam" id="PF02518">
    <property type="entry name" value="HATPase_c"/>
    <property type="match status" value="1"/>
</dbReference>
<protein>
    <recommendedName>
        <fullName evidence="2">histidine kinase</fullName>
        <ecNumber evidence="2">2.7.13.3</ecNumber>
    </recommendedName>
</protein>
<name>A0A4U1BDP8_9GAMM</name>
<dbReference type="PANTHER" id="PTHR43065:SF42">
    <property type="entry name" value="TWO-COMPONENT SENSOR PPRA"/>
    <property type="match status" value="1"/>
</dbReference>
<dbReference type="EMBL" id="SWCI01000007">
    <property type="protein sequence ID" value="TKB48439.1"/>
    <property type="molecule type" value="Genomic_DNA"/>
</dbReference>
<reference evidence="5 6" key="1">
    <citation type="submission" date="2019-04" db="EMBL/GenBank/DDBJ databases">
        <authorList>
            <person name="Hwang J.C."/>
        </authorList>
    </citation>
    <scope>NUCLEOTIDE SEQUENCE [LARGE SCALE GENOMIC DNA]</scope>
    <source>
        <strain evidence="5 6">IMCC35001</strain>
    </source>
</reference>
<sequence>MSAGSVSQLTLPPGGPNYNLPVPKLLRVAVTYRLLTLLCFTLVLTAPVSLARDQVRLAVLAFDAPDRVRQRWQPTVDYLNAHLDQHQLVLLALRPHQVDRLVQHQSFDFFIGNAVKSLQLKQRHGSSQLLSLKPLGGRDPAHAVGSAVVTRRGQTVSSLEALRSKRVVSVSQQAFGGFIAFWRELDQQGLSPLSDFPYLKFVGFPQSKLLHQVLDGSADAAIVPTCLLESMESRGQLPEGELVVTLRQERPGSCVTSTRLYPYSSLSKMGHTSNHLASQITRLLLDLEPTSQAARAGHYQGWTVPVDDSHVYALLRELRLWPFDADWSELWHQAYPFLAGLAALLLLGYIHHLRVRDMVTRRTAELSREIADHRRTQEELEQQQRGFYKAQRVLLTGEMASGIAHELNQPLASIRYLTQGCQYRLDASPMDKDALNLGLERIADQTDRAREIIRRLREFCARPSRQQPVDLPALVRETLTLMAPDCRHNRCRIEPELEVAHGWITADPTLLQQVLVNLMRNGMEAMLSLPEEQRVLQIALSSHDGWLSLMVRDQGPGLSDSKLARLFLPFESDKPEGLGLGMTICKRIVEEHQGRIEAQRRQPGLALLCHFPQRSRS</sequence>
<dbReference type="OrthoDB" id="1931120at2"/>
<feature type="domain" description="Histidine kinase" evidence="4">
    <location>
        <begin position="402"/>
        <end position="615"/>
    </location>
</feature>
<dbReference type="Pfam" id="PF00512">
    <property type="entry name" value="HisKA"/>
    <property type="match status" value="1"/>
</dbReference>
<gene>
    <name evidence="5" type="ORF">FCL40_12065</name>
</gene>
<dbReference type="AlphaFoldDB" id="A0A4U1BDP8"/>
<dbReference type="EC" id="2.7.13.3" evidence="2"/>
<dbReference type="SMART" id="SM00388">
    <property type="entry name" value="HisKA"/>
    <property type="match status" value="1"/>
</dbReference>
<comment type="caution">
    <text evidence="5">The sequence shown here is derived from an EMBL/GenBank/DDBJ whole genome shotgun (WGS) entry which is preliminary data.</text>
</comment>
<evidence type="ECO:0000259" key="4">
    <source>
        <dbReference type="PROSITE" id="PS50109"/>
    </source>
</evidence>
<accession>A0A4U1BDP8</accession>
<evidence type="ECO:0000256" key="1">
    <source>
        <dbReference type="ARBA" id="ARBA00000085"/>
    </source>
</evidence>
<dbReference type="SUPFAM" id="SSF55874">
    <property type="entry name" value="ATPase domain of HSP90 chaperone/DNA topoisomerase II/histidine kinase"/>
    <property type="match status" value="1"/>
</dbReference>
<dbReference type="InterPro" id="IPR036890">
    <property type="entry name" value="HATPase_C_sf"/>
</dbReference>
<dbReference type="SUPFAM" id="SSF53850">
    <property type="entry name" value="Periplasmic binding protein-like II"/>
    <property type="match status" value="1"/>
</dbReference>
<dbReference type="InterPro" id="IPR003661">
    <property type="entry name" value="HisK_dim/P_dom"/>
</dbReference>
<organism evidence="5 6">
    <name type="scientific">Ferrimonas sediminicola</name>
    <dbReference type="NCBI Taxonomy" id="2569538"/>
    <lineage>
        <taxon>Bacteria</taxon>
        <taxon>Pseudomonadati</taxon>
        <taxon>Pseudomonadota</taxon>
        <taxon>Gammaproteobacteria</taxon>
        <taxon>Alteromonadales</taxon>
        <taxon>Ferrimonadaceae</taxon>
        <taxon>Ferrimonas</taxon>
    </lineage>
</organism>
<dbReference type="SMART" id="SM00387">
    <property type="entry name" value="HATPase_c"/>
    <property type="match status" value="1"/>
</dbReference>
<evidence type="ECO:0000256" key="2">
    <source>
        <dbReference type="ARBA" id="ARBA00012438"/>
    </source>
</evidence>
<evidence type="ECO:0000256" key="3">
    <source>
        <dbReference type="ARBA" id="ARBA00022553"/>
    </source>
</evidence>
<dbReference type="CDD" id="cd00082">
    <property type="entry name" value="HisKA"/>
    <property type="match status" value="1"/>
</dbReference>
<dbReference type="Gene3D" id="3.40.190.10">
    <property type="entry name" value="Periplasmic binding protein-like II"/>
    <property type="match status" value="1"/>
</dbReference>
<dbReference type="Gene3D" id="3.30.565.10">
    <property type="entry name" value="Histidine kinase-like ATPase, C-terminal domain"/>
    <property type="match status" value="1"/>
</dbReference>
<dbReference type="SUPFAM" id="SSF47384">
    <property type="entry name" value="Homodimeric domain of signal transducing histidine kinase"/>
    <property type="match status" value="1"/>
</dbReference>
<proteinExistence type="predicted"/>
<dbReference type="PRINTS" id="PR00344">
    <property type="entry name" value="BCTRLSENSOR"/>
</dbReference>
<dbReference type="Proteomes" id="UP000305674">
    <property type="component" value="Unassembled WGS sequence"/>
</dbReference>
<dbReference type="Pfam" id="PF12974">
    <property type="entry name" value="Phosphonate-bd"/>
    <property type="match status" value="1"/>
</dbReference>
<dbReference type="InterPro" id="IPR004358">
    <property type="entry name" value="Sig_transdc_His_kin-like_C"/>
</dbReference>
<dbReference type="Gene3D" id="1.10.287.130">
    <property type="match status" value="1"/>
</dbReference>
<dbReference type="PROSITE" id="PS50109">
    <property type="entry name" value="HIS_KIN"/>
    <property type="match status" value="1"/>
</dbReference>
<dbReference type="PANTHER" id="PTHR43065">
    <property type="entry name" value="SENSOR HISTIDINE KINASE"/>
    <property type="match status" value="1"/>
</dbReference>
<keyword evidence="3" id="KW-0597">Phosphoprotein</keyword>
<dbReference type="InterPro" id="IPR003594">
    <property type="entry name" value="HATPase_dom"/>
</dbReference>
<dbReference type="InterPro" id="IPR005467">
    <property type="entry name" value="His_kinase_dom"/>
</dbReference>